<evidence type="ECO:0000256" key="1">
    <source>
        <dbReference type="SAM" id="Phobius"/>
    </source>
</evidence>
<dbReference type="AlphaFoldDB" id="A0A0H5BQR5"/>
<proteinExistence type="predicted"/>
<feature type="transmembrane region" description="Helical" evidence="1">
    <location>
        <begin position="33"/>
        <end position="50"/>
    </location>
</feature>
<sequence>MSFYAFIKHSNLVIFKNKIKFLENVNKMNKKKNLYYIYFIRIILDLNFFFKTLLIMVHFFLITFFYGNILLVVDIKKNLIIFSRKICFFRNVTTNNIFEISFSFKLKTVLIKFFNEFKKVKIVGNFSRAGKYFIRLNYLFLVIKFSNLLTIDINKKKIKRIKNFRTHIFQIIFLNKIDLLLISSVKSIFCYSLIYNETWIIYKFSSALLCNRFRIKYNKRNKLNKFCIYFQSGHFFLNQLQKYFFTTFIKRIYKEAISSIIILKNNFMITISFLNNIKKWEFNILFNKILFRKKIICNFNDILHFKIIKGPVKLIGVDYRSTIIGFNYASMRSFFLDFNDKKTTFLFNYYKTIKKTIKKTINNVLFINKTIFRWNSLVISYKNSKYMNLWSLEVHKKRTYSLYKEIIFKKLDNFIIKTVDISEDGNFIFLGVKPNMILKYEKLQQTRRE</sequence>
<keyword evidence="1" id="KW-0472">Membrane</keyword>
<keyword evidence="1" id="KW-1133">Transmembrane helix</keyword>
<dbReference type="EMBL" id="AB996599">
    <property type="protein sequence ID" value="BAS01409.1"/>
    <property type="molecule type" value="Genomic_DNA"/>
</dbReference>
<keyword evidence="1" id="KW-0812">Transmembrane</keyword>
<keyword evidence="2" id="KW-0542">Nucleomorph</keyword>
<accession>A0A0H5BQR5</accession>
<evidence type="ECO:0000313" key="2">
    <source>
        <dbReference type="EMBL" id="BAS01409.1"/>
    </source>
</evidence>
<name>A0A0H5BQR5_9EUKA</name>
<geneLocation type="nucleomorph" evidence="2"/>
<protein>
    <submittedName>
        <fullName evidence="2">Uncharacterized protein</fullName>
    </submittedName>
</protein>
<reference evidence="2" key="1">
    <citation type="journal article" date="2015" name="Genome Biol. Evol.">
        <title>Nucleomorph Genome Sequences of Two Chlorarachniophytes, Amorphochlora amoebiformis and Lotharella vacuolata.</title>
        <authorList>
            <person name="Suzuki S."/>
            <person name="Shirato S."/>
            <person name="Hirakawa Y."/>
            <person name="Ishida K."/>
        </authorList>
    </citation>
    <scope>NUCLEOTIDE SEQUENCE</scope>
    <source>
        <strain evidence="2">CCMP240</strain>
    </source>
</reference>
<organism evidence="2">
    <name type="scientific">Lotharella vacuolata</name>
    <dbReference type="NCBI Taxonomy" id="74820"/>
    <lineage>
        <taxon>Eukaryota</taxon>
        <taxon>Sar</taxon>
        <taxon>Rhizaria</taxon>
        <taxon>Cercozoa</taxon>
        <taxon>Chlorarachniophyceae</taxon>
        <taxon>Lotharella</taxon>
    </lineage>
</organism>